<proteinExistence type="predicted"/>
<keyword evidence="2" id="KW-1185">Reference proteome</keyword>
<reference evidence="2" key="1">
    <citation type="submission" date="2016-10" db="EMBL/GenBank/DDBJ databases">
        <authorList>
            <person name="Varghese N."/>
            <person name="Submissions S."/>
        </authorList>
    </citation>
    <scope>NUCLEOTIDE SEQUENCE [LARGE SCALE GENOMIC DNA]</scope>
    <source>
        <strain evidence="2">DSM 11593</strain>
    </source>
</reference>
<gene>
    <name evidence="1" type="ORF">SAMN04488075_1721</name>
</gene>
<dbReference type="InterPro" id="IPR027417">
    <property type="entry name" value="P-loop_NTPase"/>
</dbReference>
<name>A0A1H6LNN8_9RHOB</name>
<accession>A0A1H6LNN8</accession>
<sequence length="207" mass="23136">MLGFVAPRLVLLSVPKTGTTALEGALAPRAEIVLRARPEIKHLTMSQFNLRIQPLLANIPGPRFRVAAVLREPISWLGSWYRYRQRPQTLGKPNSTIGISFEGFVQDYLSDERPPYAALGRQSGFIAPAPGKRGPDMLFQYERMDDLLRYFETALDCKLAPRRVNVSPKADLSLSPATRARLREALAEDYALWESAADPSLRPPPLP</sequence>
<evidence type="ECO:0008006" key="3">
    <source>
        <dbReference type="Google" id="ProtNLM"/>
    </source>
</evidence>
<evidence type="ECO:0000313" key="2">
    <source>
        <dbReference type="Proteomes" id="UP000199125"/>
    </source>
</evidence>
<dbReference type="AlphaFoldDB" id="A0A1H6LNN8"/>
<dbReference type="EMBL" id="FNXG01000002">
    <property type="protein sequence ID" value="SEH90239.1"/>
    <property type="molecule type" value="Genomic_DNA"/>
</dbReference>
<organism evidence="1 2">
    <name type="scientific">Paracoccus alkenifer</name>
    <dbReference type="NCBI Taxonomy" id="65735"/>
    <lineage>
        <taxon>Bacteria</taxon>
        <taxon>Pseudomonadati</taxon>
        <taxon>Pseudomonadota</taxon>
        <taxon>Alphaproteobacteria</taxon>
        <taxon>Rhodobacterales</taxon>
        <taxon>Paracoccaceae</taxon>
        <taxon>Paracoccus</taxon>
    </lineage>
</organism>
<dbReference type="OrthoDB" id="7687351at2"/>
<protein>
    <recommendedName>
        <fullName evidence="3">Gamma-glutamyl kinase</fullName>
    </recommendedName>
</protein>
<dbReference type="Proteomes" id="UP000199125">
    <property type="component" value="Unassembled WGS sequence"/>
</dbReference>
<dbReference type="SUPFAM" id="SSF52540">
    <property type="entry name" value="P-loop containing nucleoside triphosphate hydrolases"/>
    <property type="match status" value="1"/>
</dbReference>
<dbReference type="RefSeq" id="WP_090847242.1">
    <property type="nucleotide sequence ID" value="NZ_FNXG01000002.1"/>
</dbReference>
<evidence type="ECO:0000313" key="1">
    <source>
        <dbReference type="EMBL" id="SEH90239.1"/>
    </source>
</evidence>
<dbReference type="STRING" id="65735.SAMN04488075_1721"/>